<comment type="caution">
    <text evidence="3">The sequence shown here is derived from an EMBL/GenBank/DDBJ whole genome shotgun (WGS) entry which is preliminary data.</text>
</comment>
<dbReference type="InterPro" id="IPR001509">
    <property type="entry name" value="Epimerase_deHydtase"/>
</dbReference>
<evidence type="ECO:0000256" key="1">
    <source>
        <dbReference type="ARBA" id="ARBA00007637"/>
    </source>
</evidence>
<organism evidence="3 4">
    <name type="scientific">Arcticibacter pallidicorallinus</name>
    <dbReference type="NCBI Taxonomy" id="1259464"/>
    <lineage>
        <taxon>Bacteria</taxon>
        <taxon>Pseudomonadati</taxon>
        <taxon>Bacteroidota</taxon>
        <taxon>Sphingobacteriia</taxon>
        <taxon>Sphingobacteriales</taxon>
        <taxon>Sphingobacteriaceae</taxon>
        <taxon>Arcticibacter</taxon>
    </lineage>
</organism>
<name>A0A2T0UC41_9SPHI</name>
<evidence type="ECO:0000313" key="4">
    <source>
        <dbReference type="Proteomes" id="UP000238034"/>
    </source>
</evidence>
<dbReference type="AlphaFoldDB" id="A0A2T0UC41"/>
<reference evidence="3 4" key="1">
    <citation type="submission" date="2018-03" db="EMBL/GenBank/DDBJ databases">
        <title>Genomic Encyclopedia of Type Strains, Phase III (KMG-III): the genomes of soil and plant-associated and newly described type strains.</title>
        <authorList>
            <person name="Whitman W."/>
        </authorList>
    </citation>
    <scope>NUCLEOTIDE SEQUENCE [LARGE SCALE GENOMIC DNA]</scope>
    <source>
        <strain evidence="3 4">CGMCC 1.9313</strain>
    </source>
</reference>
<dbReference type="RefSeq" id="WP_106290970.1">
    <property type="nucleotide sequence ID" value="NZ_PVTH01000001.1"/>
</dbReference>
<dbReference type="Gene3D" id="3.90.25.10">
    <property type="entry name" value="UDP-galactose 4-epimerase, domain 1"/>
    <property type="match status" value="1"/>
</dbReference>
<dbReference type="InterPro" id="IPR036291">
    <property type="entry name" value="NAD(P)-bd_dom_sf"/>
</dbReference>
<protein>
    <submittedName>
        <fullName evidence="3">UDP-glucose 4-epimerase</fullName>
    </submittedName>
</protein>
<proteinExistence type="inferred from homology"/>
<dbReference type="Gene3D" id="3.40.50.720">
    <property type="entry name" value="NAD(P)-binding Rossmann-like Domain"/>
    <property type="match status" value="1"/>
</dbReference>
<dbReference type="Pfam" id="PF01370">
    <property type="entry name" value="Epimerase"/>
    <property type="match status" value="1"/>
</dbReference>
<dbReference type="Proteomes" id="UP000238034">
    <property type="component" value="Unassembled WGS sequence"/>
</dbReference>
<comment type="similarity">
    <text evidence="1">Belongs to the NAD(P)-dependent epimerase/dehydratase family.</text>
</comment>
<gene>
    <name evidence="3" type="ORF">B0I27_101478</name>
</gene>
<dbReference type="SUPFAM" id="SSF51735">
    <property type="entry name" value="NAD(P)-binding Rossmann-fold domains"/>
    <property type="match status" value="1"/>
</dbReference>
<evidence type="ECO:0000259" key="2">
    <source>
        <dbReference type="Pfam" id="PF01370"/>
    </source>
</evidence>
<sequence>MKIAITGAGGFIGSNLVDSLRKEDVDLVLISGAHGNVKLFDDALVVDILDFELMRKSLTGVDLVVHLAGFNSVRESFENPDQAIMVNTMGTSILLNVCFHLDIRKVVIISSAEVYGRPESNPVTESAMFRPLSPYGVSKVAIEQLCYVYYVAYNMNFKILRPFSIYGPGMSSRSLIREIYNSARDRHGVTLFNCSSTRDYCYVGDVTSAIKKALFSEFCGVDTYNIASGIGTNSRQLAEAILTLMNESGRISESPLPDRPRNADIDCLVADVSKAGEELDWWSTTGLNDGLKQTIESFENE</sequence>
<keyword evidence="4" id="KW-1185">Reference proteome</keyword>
<dbReference type="PANTHER" id="PTHR43000">
    <property type="entry name" value="DTDP-D-GLUCOSE 4,6-DEHYDRATASE-RELATED"/>
    <property type="match status" value="1"/>
</dbReference>
<dbReference type="EMBL" id="PVTH01000001">
    <property type="protein sequence ID" value="PRY55506.1"/>
    <property type="molecule type" value="Genomic_DNA"/>
</dbReference>
<feature type="domain" description="NAD-dependent epimerase/dehydratase" evidence="2">
    <location>
        <begin position="3"/>
        <end position="227"/>
    </location>
</feature>
<accession>A0A2T0UC41</accession>
<evidence type="ECO:0000313" key="3">
    <source>
        <dbReference type="EMBL" id="PRY55506.1"/>
    </source>
</evidence>
<dbReference type="OrthoDB" id="329806at2"/>